<feature type="chain" id="PRO_5023130053" evidence="1">
    <location>
        <begin position="16"/>
        <end position="59"/>
    </location>
</feature>
<accession>A0A5B7DY61</accession>
<keyword evidence="1" id="KW-0732">Signal</keyword>
<keyword evidence="3" id="KW-1185">Reference proteome</keyword>
<evidence type="ECO:0000313" key="3">
    <source>
        <dbReference type="Proteomes" id="UP000324222"/>
    </source>
</evidence>
<gene>
    <name evidence="2" type="ORF">E2C01_018836</name>
</gene>
<protein>
    <submittedName>
        <fullName evidence="2">Uncharacterized protein</fullName>
    </submittedName>
</protein>
<organism evidence="2 3">
    <name type="scientific">Portunus trituberculatus</name>
    <name type="common">Swimming crab</name>
    <name type="synonym">Neptunus trituberculatus</name>
    <dbReference type="NCBI Taxonomy" id="210409"/>
    <lineage>
        <taxon>Eukaryota</taxon>
        <taxon>Metazoa</taxon>
        <taxon>Ecdysozoa</taxon>
        <taxon>Arthropoda</taxon>
        <taxon>Crustacea</taxon>
        <taxon>Multicrustacea</taxon>
        <taxon>Malacostraca</taxon>
        <taxon>Eumalacostraca</taxon>
        <taxon>Eucarida</taxon>
        <taxon>Decapoda</taxon>
        <taxon>Pleocyemata</taxon>
        <taxon>Brachyura</taxon>
        <taxon>Eubrachyura</taxon>
        <taxon>Portunoidea</taxon>
        <taxon>Portunidae</taxon>
        <taxon>Portuninae</taxon>
        <taxon>Portunus</taxon>
    </lineage>
</organism>
<reference evidence="2 3" key="1">
    <citation type="submission" date="2019-05" db="EMBL/GenBank/DDBJ databases">
        <title>Another draft genome of Portunus trituberculatus and its Hox gene families provides insights of decapod evolution.</title>
        <authorList>
            <person name="Jeong J.-H."/>
            <person name="Song I."/>
            <person name="Kim S."/>
            <person name="Choi T."/>
            <person name="Kim D."/>
            <person name="Ryu S."/>
            <person name="Kim W."/>
        </authorList>
    </citation>
    <scope>NUCLEOTIDE SEQUENCE [LARGE SCALE GENOMIC DNA]</scope>
    <source>
        <tissue evidence="2">Muscle</tissue>
    </source>
</reference>
<proteinExistence type="predicted"/>
<feature type="signal peptide" evidence="1">
    <location>
        <begin position="1"/>
        <end position="15"/>
    </location>
</feature>
<dbReference type="Proteomes" id="UP000324222">
    <property type="component" value="Unassembled WGS sequence"/>
</dbReference>
<dbReference type="AlphaFoldDB" id="A0A5B7DY61"/>
<evidence type="ECO:0000313" key="2">
    <source>
        <dbReference type="EMBL" id="MPC25714.1"/>
    </source>
</evidence>
<comment type="caution">
    <text evidence="2">The sequence shown here is derived from an EMBL/GenBank/DDBJ whole genome shotgun (WGS) entry which is preliminary data.</text>
</comment>
<sequence>MNATLVFVSVLYVEAITHLGLPDFTKFPELILTGECGDGGNELMPLMDVSLLLEALTTD</sequence>
<evidence type="ECO:0000256" key="1">
    <source>
        <dbReference type="SAM" id="SignalP"/>
    </source>
</evidence>
<dbReference type="EMBL" id="VSRR010001499">
    <property type="protein sequence ID" value="MPC25714.1"/>
    <property type="molecule type" value="Genomic_DNA"/>
</dbReference>
<name>A0A5B7DY61_PORTR</name>